<dbReference type="PIRSF" id="PIRSF004776">
    <property type="entry name" value="NadR_NMNAT/RNK"/>
    <property type="match status" value="1"/>
</dbReference>
<dbReference type="SUPFAM" id="SSF52540">
    <property type="entry name" value="P-loop containing nucleoside triphosphate hydrolases"/>
    <property type="match status" value="1"/>
</dbReference>
<dbReference type="Pfam" id="PF01467">
    <property type="entry name" value="CTP_transf_like"/>
    <property type="match status" value="1"/>
</dbReference>
<dbReference type="PANTHER" id="PTHR37512:SF1">
    <property type="entry name" value="NADR_TTD14 AAA DOMAIN-CONTAINING PROTEIN"/>
    <property type="match status" value="1"/>
</dbReference>
<organism evidence="4 5">
    <name type="scientific">Vagococcus entomophilus</name>
    <dbReference type="NCBI Taxonomy" id="1160095"/>
    <lineage>
        <taxon>Bacteria</taxon>
        <taxon>Bacillati</taxon>
        <taxon>Bacillota</taxon>
        <taxon>Bacilli</taxon>
        <taxon>Lactobacillales</taxon>
        <taxon>Enterococcaceae</taxon>
        <taxon>Vagococcus</taxon>
    </lineage>
</organism>
<feature type="domain" description="Cytidyltransferase-like" evidence="2">
    <location>
        <begin position="17"/>
        <end position="160"/>
    </location>
</feature>
<evidence type="ECO:0000313" key="4">
    <source>
        <dbReference type="EMBL" id="RSU08218.1"/>
    </source>
</evidence>
<evidence type="ECO:0000256" key="1">
    <source>
        <dbReference type="PIRSR" id="PIRSR004776-1"/>
    </source>
</evidence>
<dbReference type="RefSeq" id="WP_126822609.1">
    <property type="nucleotide sequence ID" value="NZ_JBHLWU010000001.1"/>
</dbReference>
<dbReference type="Gene3D" id="3.40.50.300">
    <property type="entry name" value="P-loop containing nucleotide triphosphate hydrolases"/>
    <property type="match status" value="1"/>
</dbReference>
<dbReference type="InterPro" id="IPR038727">
    <property type="entry name" value="NadR/Ttd14_AAA_dom"/>
</dbReference>
<proteinExistence type="predicted"/>
<dbReference type="GO" id="GO:0009435">
    <property type="term" value="P:NAD+ biosynthetic process"/>
    <property type="evidence" value="ECO:0007669"/>
    <property type="project" value="InterPro"/>
</dbReference>
<evidence type="ECO:0000259" key="2">
    <source>
        <dbReference type="Pfam" id="PF01467"/>
    </source>
</evidence>
<evidence type="ECO:0000313" key="5">
    <source>
        <dbReference type="Proteomes" id="UP000288669"/>
    </source>
</evidence>
<evidence type="ECO:0008006" key="6">
    <source>
        <dbReference type="Google" id="ProtNLM"/>
    </source>
</evidence>
<dbReference type="Proteomes" id="UP000288669">
    <property type="component" value="Unassembled WGS sequence"/>
</dbReference>
<gene>
    <name evidence="4" type="ORF">CBF30_02955</name>
</gene>
<feature type="domain" description="NadR/Ttd14 AAA" evidence="3">
    <location>
        <begin position="180"/>
        <end position="336"/>
    </location>
</feature>
<feature type="binding site" evidence="1">
    <location>
        <begin position="18"/>
        <end position="21"/>
    </location>
    <ligand>
        <name>NAD(+)</name>
        <dbReference type="ChEBI" id="CHEBI:57540"/>
        <label>1</label>
    </ligand>
</feature>
<dbReference type="Gene3D" id="3.40.50.620">
    <property type="entry name" value="HUPs"/>
    <property type="match status" value="1"/>
</dbReference>
<keyword evidence="5" id="KW-1185">Reference proteome</keyword>
<feature type="binding site" evidence="1">
    <location>
        <position position="25"/>
    </location>
    <ligand>
        <name>NAD(+)</name>
        <dbReference type="ChEBI" id="CHEBI:57540"/>
        <label>1</label>
    </ligand>
</feature>
<dbReference type="InterPro" id="IPR014729">
    <property type="entry name" value="Rossmann-like_a/b/a_fold"/>
</dbReference>
<comment type="caution">
    <text evidence="4">The sequence shown here is derived from an EMBL/GenBank/DDBJ whole genome shotgun (WGS) entry which is preliminary data.</text>
</comment>
<dbReference type="Pfam" id="PF13521">
    <property type="entry name" value="AAA_28"/>
    <property type="match status" value="1"/>
</dbReference>
<keyword evidence="1" id="KW-0547">Nucleotide-binding</keyword>
<dbReference type="OrthoDB" id="9802794at2"/>
<evidence type="ECO:0000259" key="3">
    <source>
        <dbReference type="Pfam" id="PF13521"/>
    </source>
</evidence>
<feature type="binding site" evidence="1">
    <location>
        <begin position="85"/>
        <end position="98"/>
    </location>
    <ligand>
        <name>NAD(+)</name>
        <dbReference type="ChEBI" id="CHEBI:57540"/>
        <label>1</label>
    </ligand>
</feature>
<dbReference type="InterPro" id="IPR016429">
    <property type="entry name" value="NAD_NadR"/>
</dbReference>
<protein>
    <recommendedName>
        <fullName evidence="6">Nicotinamide-nucleotide adenylyltransferase</fullName>
    </recommendedName>
</protein>
<dbReference type="GO" id="GO:0050262">
    <property type="term" value="F:ribosylnicotinamide kinase activity"/>
    <property type="evidence" value="ECO:0007669"/>
    <property type="project" value="InterPro"/>
</dbReference>
<dbReference type="GO" id="GO:0000166">
    <property type="term" value="F:nucleotide binding"/>
    <property type="evidence" value="ECO:0007669"/>
    <property type="project" value="UniProtKB-KW"/>
</dbReference>
<dbReference type="PANTHER" id="PTHR37512">
    <property type="entry name" value="TRIFUNCTIONAL NAD BIOSYNTHESIS/REGULATOR PROTEIN NADR"/>
    <property type="match status" value="1"/>
</dbReference>
<dbReference type="SUPFAM" id="SSF52374">
    <property type="entry name" value="Nucleotidylyl transferase"/>
    <property type="match status" value="1"/>
</dbReference>
<dbReference type="InterPro" id="IPR052735">
    <property type="entry name" value="NAD_biosynth-regulator"/>
</dbReference>
<name>A0A430AJI4_9ENTE</name>
<dbReference type="AlphaFoldDB" id="A0A430AJI4"/>
<reference evidence="4 5" key="1">
    <citation type="submission" date="2017-05" db="EMBL/GenBank/DDBJ databases">
        <title>Vagococcus spp. assemblies.</title>
        <authorList>
            <person name="Gulvik C.A."/>
        </authorList>
    </citation>
    <scope>NUCLEOTIDE SEQUENCE [LARGE SCALE GENOMIC DNA]</scope>
    <source>
        <strain evidence="4 5">DSM 24756</strain>
    </source>
</reference>
<dbReference type="InterPro" id="IPR027417">
    <property type="entry name" value="P-loop_NTPase"/>
</dbReference>
<dbReference type="EMBL" id="NGJZ01000001">
    <property type="protein sequence ID" value="RSU08218.1"/>
    <property type="molecule type" value="Genomic_DNA"/>
</dbReference>
<accession>A0A430AJI4</accession>
<dbReference type="InterPro" id="IPR004821">
    <property type="entry name" value="Cyt_trans-like"/>
</dbReference>
<dbReference type="NCBIfam" id="TIGR00125">
    <property type="entry name" value="cyt_tran_rel"/>
    <property type="match status" value="1"/>
</dbReference>
<sequence length="376" mass="44138">MGNLYKEKVRGEDIAIIFGTFAPLHRAHIDLINRAKREHDAVILVVSGYGGDRGESCHLPLKRRFRYLRETFSTDQLVYVEQLDETKIPRMPQGWDNWLENMLLIVERSMYTSSQATFTFYVGEAEYESELAARLDKQKFSVQYTKRDKNGLSATKIRERPLHNWASISHVYRRVFSKNILITGSSSTGKTTLVEDLANYYNAPKSLEYARYYQEHYNVRDEELDVEDYINLIRGQFKQTSNLINRMENSGLILADTDAITTYVYSKLYLPKEEHNKLLPLYQETIRKSNWEAILIAPPVTQYVEDHFRNKEWGKQEERKKFHQALIDAYIEFGYQEKLIFLEGKATASDPNGFYARYEQAKQIIDFILLEEENKQ</sequence>
<dbReference type="GO" id="GO:0000309">
    <property type="term" value="F:nicotinamide-nucleotide adenylyltransferase activity"/>
    <property type="evidence" value="ECO:0007669"/>
    <property type="project" value="InterPro"/>
</dbReference>